<evidence type="ECO:0000313" key="5">
    <source>
        <dbReference type="EMBL" id="QNO56030.1"/>
    </source>
</evidence>
<dbReference type="AlphaFoldDB" id="A0A7G9Z6Z6"/>
<sequence>MKGKESEGTKVRDVMVEDVAYVTVPGTREQLMAVCKSKHISGVPVLKEGRVVGVVTRQDVLRNRDENQIALLMHRNPIIISPEATIAEAAEIILSHGIRRLPVVVGEKLVGLITIADLIREIAKRDYEESISNYIGDNTMAVWDDMPLSVVGRIMELARVKAAPVLNLELELVGLITDLDLINVSVIEDTTEQSDLSLGSDEDAWTWEGMRDTMRLYYDVSKIKLPDKLVKDVLVKDVITVTHNSEVSDCAKKMSENKFDQLPVISARGKLTGMLIDRDLLRVLFEGTVQ</sequence>
<evidence type="ECO:0000259" key="4">
    <source>
        <dbReference type="PROSITE" id="PS51371"/>
    </source>
</evidence>
<dbReference type="CDD" id="cd04638">
    <property type="entry name" value="CBS_pair_arch2_repeat1"/>
    <property type="match status" value="1"/>
</dbReference>
<evidence type="ECO:0000256" key="3">
    <source>
        <dbReference type="PROSITE-ProRule" id="PRU00703"/>
    </source>
</evidence>
<protein>
    <recommendedName>
        <fullName evidence="4">CBS domain-containing protein</fullName>
    </recommendedName>
</protein>
<keyword evidence="2" id="KW-0486">Methionine biosynthesis</keyword>
<dbReference type="PANTHER" id="PTHR43080">
    <property type="entry name" value="CBS DOMAIN-CONTAINING PROTEIN CBSX3, MITOCHONDRIAL"/>
    <property type="match status" value="1"/>
</dbReference>
<feature type="domain" description="CBS" evidence="4">
    <location>
        <begin position="234"/>
        <end position="290"/>
    </location>
</feature>
<evidence type="ECO:0000256" key="2">
    <source>
        <dbReference type="ARBA" id="ARBA00023167"/>
    </source>
</evidence>
<accession>A0A7G9Z6Z6</accession>
<dbReference type="SUPFAM" id="SSF54631">
    <property type="entry name" value="CBS-domain pair"/>
    <property type="match status" value="2"/>
</dbReference>
<dbReference type="Pfam" id="PF00571">
    <property type="entry name" value="CBS"/>
    <property type="match status" value="4"/>
</dbReference>
<dbReference type="Gene3D" id="3.10.580.10">
    <property type="entry name" value="CBS-domain"/>
    <property type="match status" value="3"/>
</dbReference>
<dbReference type="InterPro" id="IPR000644">
    <property type="entry name" value="CBS_dom"/>
</dbReference>
<dbReference type="PROSITE" id="PS51371">
    <property type="entry name" value="CBS"/>
    <property type="match status" value="3"/>
</dbReference>
<organism evidence="5">
    <name type="scientific">Candidatus Methanophaga sp. ANME-1 ERB7</name>
    <dbReference type="NCBI Taxonomy" id="2759913"/>
    <lineage>
        <taxon>Archaea</taxon>
        <taxon>Methanobacteriati</taxon>
        <taxon>Methanobacteriota</taxon>
        <taxon>Stenosarchaea group</taxon>
        <taxon>Methanomicrobia</taxon>
        <taxon>Candidatus Methanophagales</taxon>
        <taxon>Candidatus Methanophagaceae</taxon>
        <taxon>Candidatus Methanophaga</taxon>
    </lineage>
</organism>
<feature type="domain" description="CBS" evidence="4">
    <location>
        <begin position="73"/>
        <end position="129"/>
    </location>
</feature>
<dbReference type="EMBL" id="MT631643">
    <property type="protein sequence ID" value="QNO56030.1"/>
    <property type="molecule type" value="Genomic_DNA"/>
</dbReference>
<proteinExistence type="predicted"/>
<reference evidence="5" key="1">
    <citation type="submission" date="2020-06" db="EMBL/GenBank/DDBJ databases">
        <title>Unique genomic features of the anaerobic methanotrophic archaea.</title>
        <authorList>
            <person name="Chadwick G.L."/>
            <person name="Skennerton C.T."/>
            <person name="Laso-Perez R."/>
            <person name="Leu A.O."/>
            <person name="Speth D.R."/>
            <person name="Yu H."/>
            <person name="Morgan-Lang C."/>
            <person name="Hatzenpichler R."/>
            <person name="Goudeau D."/>
            <person name="Malmstrom R."/>
            <person name="Brazelton W.J."/>
            <person name="Woyke T."/>
            <person name="Hallam S.J."/>
            <person name="Tyson G.W."/>
            <person name="Wegener G."/>
            <person name="Boetius A."/>
            <person name="Orphan V."/>
        </authorList>
    </citation>
    <scope>NUCLEOTIDE SEQUENCE</scope>
</reference>
<gene>
    <name evidence="5" type="ORF">GMDKCDLI_00009</name>
</gene>
<dbReference type="CDD" id="cd04614">
    <property type="entry name" value="CBS_pair_arch2_repeat2"/>
    <property type="match status" value="1"/>
</dbReference>
<evidence type="ECO:0000256" key="1">
    <source>
        <dbReference type="ARBA" id="ARBA00023122"/>
    </source>
</evidence>
<keyword evidence="1 3" id="KW-0129">CBS domain</keyword>
<dbReference type="InterPro" id="IPR046342">
    <property type="entry name" value="CBS_dom_sf"/>
</dbReference>
<name>A0A7G9Z6Z6_9EURY</name>
<dbReference type="InterPro" id="IPR051257">
    <property type="entry name" value="Diverse_CBS-Domain"/>
</dbReference>
<keyword evidence="2" id="KW-0028">Amino-acid biosynthesis</keyword>
<dbReference type="PANTHER" id="PTHR43080:SF29">
    <property type="entry name" value="OS02G0818000 PROTEIN"/>
    <property type="match status" value="1"/>
</dbReference>
<dbReference type="GO" id="GO:0009086">
    <property type="term" value="P:methionine biosynthetic process"/>
    <property type="evidence" value="ECO:0007669"/>
    <property type="project" value="UniProtKB-KW"/>
</dbReference>
<dbReference type="SMART" id="SM00116">
    <property type="entry name" value="CBS"/>
    <property type="match status" value="4"/>
</dbReference>
<feature type="domain" description="CBS" evidence="4">
    <location>
        <begin position="15"/>
        <end position="71"/>
    </location>
</feature>